<dbReference type="SUPFAM" id="SSF81665">
    <property type="entry name" value="Calcium ATPase, transmembrane domain M"/>
    <property type="match status" value="1"/>
</dbReference>
<comment type="caution">
    <text evidence="9">The sequence shown here is derived from an EMBL/GenBank/DDBJ whole genome shotgun (WGS) entry which is preliminary data.</text>
</comment>
<keyword evidence="4 7" id="KW-1133">Transmembrane helix</keyword>
<dbReference type="InterPro" id="IPR023299">
    <property type="entry name" value="ATPase_P-typ_cyto_dom_N"/>
</dbReference>
<dbReference type="SUPFAM" id="SSF56784">
    <property type="entry name" value="HAD-like"/>
    <property type="match status" value="1"/>
</dbReference>
<gene>
    <name evidence="9" type="ORF">ACFO0B_05455</name>
</gene>
<dbReference type="SUPFAM" id="SSF55008">
    <property type="entry name" value="HMA, heavy metal-associated domain"/>
    <property type="match status" value="1"/>
</dbReference>
<dbReference type="PANTHER" id="PTHR42861">
    <property type="entry name" value="CALCIUM-TRANSPORTING ATPASE"/>
    <property type="match status" value="1"/>
</dbReference>
<dbReference type="InterPro" id="IPR036163">
    <property type="entry name" value="HMA_dom_sf"/>
</dbReference>
<dbReference type="InterPro" id="IPR036412">
    <property type="entry name" value="HAD-like_sf"/>
</dbReference>
<dbReference type="InterPro" id="IPR023298">
    <property type="entry name" value="ATPase_P-typ_TM_dom_sf"/>
</dbReference>
<keyword evidence="5 7" id="KW-0472">Membrane</keyword>
<keyword evidence="10" id="KW-1185">Reference proteome</keyword>
<dbReference type="InterPro" id="IPR008250">
    <property type="entry name" value="ATPase_P-typ_transduc_dom_A_sf"/>
</dbReference>
<feature type="domain" description="P-type ATPase A" evidence="8">
    <location>
        <begin position="775"/>
        <end position="879"/>
    </location>
</feature>
<sequence>MAVSVRGVLSSWWVEAPASVLVGVARTGVLLAAAASTRIAEAPMNALETGARAAGELLDGGPEHALRADLAALVDPRTDRHQRRVAVTGDRATVEVRGLGSGKHPAVLRALEKQLGRVDGVDWYRVNAVTGRVVVALTDGAGDLPELIAAIERVEEFTEVAELDWSRSDEHPGDREPLLAAAIGVLGDLAALAASGTTALLPLQAPVRALRSLAALADTQPRVRRVLEERLGRPRADLLLTLANALGTALGESGADGVPNLLVDTAQRALVLTEAVARHQRWRVWEAELHHESDGVTDPLPGHDRPVPLPRGPVERVADETAGGSLAGAAALVAGGRFGDTADALALGAPKAARTSREAFSTTVSTLLARAGVLTLHPGALRRLDRLDTLLIDGEALLTDRRVVLAAEAGDADSAEQVWSAAQRLLWDAPAEHGRRAAKGRPRLVHPDSGTADRGPTMRPVRRELREGERVIGRVLVGREIDRRAHGVLTAARAAGLRVVLAAGQDAAELRSLVDEFVPGTVSFSTLVHDLQADGRTVAVLSPRAHKALAWADVGIGLLGADVGMPQVPWGADLVCRDLDQVQRVLATVAPAREVSERGRALALSAATLGGLVLAVSPGRGAHGTPMLAAHCAGLLNGAITGWRAVRVEPRSAPAPLLPWHALQPDEALRRLPEPPAVADRIALTPSDSPVRARLAPAFAFAGHLRRELDDPLTPILGVGAIATAILGSPGDAVLLSSVLGVNAVISARQRQRAERALHHLMENEQLTGYLVARAERAERDPATDEVRAELLTVGDLILVRAGEVVPADARLLWTDDLELDESGLTGESVTVEKRVEPTPGAAPADRSCMVFEGTTVVNGSALAVVVATGDDTQAGRATAGAVPPEKAGVQAQLRKLTDRALPFTLAGGGLVALLGGVRGNTLRAAVSDGVAVAVSAVPEGLPLVATVAQLAAARRLSRYGVLVRASRTVEALGRVDTLCFDKTGTLTEGRLRLVMLADLEGRWDSDADTDDARRLLRAAARACPDPADGPVLHATDRAVLDAAAEVLGDEAHRWDPIDEIPFESNRGYAAALGKTSRRLRLVVKGAPEVVLPRCAKLRTADGAAELTDEVRERAQRAVHELAERGLRVLVVARRDLADRPDDVEGAIGELTLLGFVGLADTPRPQTVPLVRALQDNGISVRMITGDHPVTAVAVAEQLGIAVHEVATGADLDRLAGPEQRELIERSTVFARVNPEQKVRIVAALRRAGHVVGMTGDGANDAAAIRTADVGIGLAAHGSAAARNAADLVLTDPDPTALLHALVEGRGMWQRVTDAVGVLVGGNAGEVAFTAYGTAVNGRAPLGTRQFLLVNMLTDMFPALALALSPSNAEAGPEADADAAAVVAKRAAQLAEIPPADLGDDLLRTLALRGAVTATGAAVAWTTGRVLASEQRAATIGLVALIGTQLGQTLISGRRSPMVWVTTAASGAVLGAIVMTPGLCHYFGCTPLGPIGWTIATGSAVAATAGAAVLPRLLPSAA</sequence>
<dbReference type="InterPro" id="IPR018303">
    <property type="entry name" value="ATPase_P-typ_P_site"/>
</dbReference>
<dbReference type="SFLD" id="SFLDS00003">
    <property type="entry name" value="Haloacid_Dehalogenase"/>
    <property type="match status" value="1"/>
</dbReference>
<evidence type="ECO:0000259" key="8">
    <source>
        <dbReference type="Pfam" id="PF00122"/>
    </source>
</evidence>
<dbReference type="SFLD" id="SFLDG00002">
    <property type="entry name" value="C1.7:_P-type_atpase_like"/>
    <property type="match status" value="1"/>
</dbReference>
<evidence type="ECO:0000256" key="6">
    <source>
        <dbReference type="SAM" id="MobiDB-lite"/>
    </source>
</evidence>
<protein>
    <submittedName>
        <fullName evidence="9">HAD-IC family P-type ATPase</fullName>
    </submittedName>
</protein>
<feature type="region of interest" description="Disordered" evidence="6">
    <location>
        <begin position="436"/>
        <end position="457"/>
    </location>
</feature>
<evidence type="ECO:0000256" key="1">
    <source>
        <dbReference type="ARBA" id="ARBA00004651"/>
    </source>
</evidence>
<dbReference type="PRINTS" id="PR00120">
    <property type="entry name" value="HATPASE"/>
</dbReference>
<comment type="subcellular location">
    <subcellularLocation>
        <location evidence="1">Cell membrane</location>
        <topology evidence="1">Multi-pass membrane protein</topology>
    </subcellularLocation>
</comment>
<keyword evidence="3" id="KW-1278">Translocase</keyword>
<dbReference type="InterPro" id="IPR044492">
    <property type="entry name" value="P_typ_ATPase_HD_dom"/>
</dbReference>
<dbReference type="Gene3D" id="3.40.50.1000">
    <property type="entry name" value="HAD superfamily/HAD-like"/>
    <property type="match status" value="2"/>
</dbReference>
<dbReference type="Pfam" id="PF00122">
    <property type="entry name" value="E1-E2_ATPase"/>
    <property type="match status" value="1"/>
</dbReference>
<dbReference type="InterPro" id="IPR059000">
    <property type="entry name" value="ATPase_P-type_domA"/>
</dbReference>
<dbReference type="PRINTS" id="PR00119">
    <property type="entry name" value="CATATPASE"/>
</dbReference>
<dbReference type="PROSITE" id="PS00154">
    <property type="entry name" value="ATPASE_E1_E2"/>
    <property type="match status" value="1"/>
</dbReference>
<dbReference type="SUPFAM" id="SSF81653">
    <property type="entry name" value="Calcium ATPase, transduction domain A"/>
    <property type="match status" value="1"/>
</dbReference>
<dbReference type="SFLD" id="SFLDF00027">
    <property type="entry name" value="p-type_atpase"/>
    <property type="match status" value="1"/>
</dbReference>
<evidence type="ECO:0000256" key="4">
    <source>
        <dbReference type="ARBA" id="ARBA00022989"/>
    </source>
</evidence>
<evidence type="ECO:0000256" key="2">
    <source>
        <dbReference type="ARBA" id="ARBA00022692"/>
    </source>
</evidence>
<evidence type="ECO:0000256" key="7">
    <source>
        <dbReference type="SAM" id="Phobius"/>
    </source>
</evidence>
<dbReference type="InterPro" id="IPR023214">
    <property type="entry name" value="HAD_sf"/>
</dbReference>
<feature type="transmembrane region" description="Helical" evidence="7">
    <location>
        <begin position="1458"/>
        <end position="1479"/>
    </location>
</feature>
<reference evidence="10" key="1">
    <citation type="journal article" date="2019" name="Int. J. Syst. Evol. Microbiol.">
        <title>The Global Catalogue of Microorganisms (GCM) 10K type strain sequencing project: providing services to taxonomists for standard genome sequencing and annotation.</title>
        <authorList>
            <consortium name="The Broad Institute Genomics Platform"/>
            <consortium name="The Broad Institute Genome Sequencing Center for Infectious Disease"/>
            <person name="Wu L."/>
            <person name="Ma J."/>
        </authorList>
    </citation>
    <scope>NUCLEOTIDE SEQUENCE [LARGE SCALE GENOMIC DNA]</scope>
    <source>
        <strain evidence="10">CGMCC 4.7330</strain>
    </source>
</reference>
<dbReference type="Proteomes" id="UP001595696">
    <property type="component" value="Unassembled WGS sequence"/>
</dbReference>
<evidence type="ECO:0000256" key="3">
    <source>
        <dbReference type="ARBA" id="ARBA00022967"/>
    </source>
</evidence>
<name>A0ABV8DNC0_9NOCA</name>
<dbReference type="NCBIfam" id="TIGR01494">
    <property type="entry name" value="ATPase_P-type"/>
    <property type="match status" value="2"/>
</dbReference>
<feature type="transmembrane region" description="Helical" evidence="7">
    <location>
        <begin position="1491"/>
        <end position="1514"/>
    </location>
</feature>
<evidence type="ECO:0000256" key="5">
    <source>
        <dbReference type="ARBA" id="ARBA00023136"/>
    </source>
</evidence>
<keyword evidence="2 7" id="KW-0812">Transmembrane</keyword>
<proteinExistence type="predicted"/>
<dbReference type="Pfam" id="PF13246">
    <property type="entry name" value="Cation_ATPase"/>
    <property type="match status" value="1"/>
</dbReference>
<dbReference type="InterPro" id="IPR001757">
    <property type="entry name" value="P_typ_ATPase"/>
</dbReference>
<dbReference type="Gene3D" id="2.70.150.10">
    <property type="entry name" value="Calcium-transporting ATPase, cytoplasmic transduction domain A"/>
    <property type="match status" value="1"/>
</dbReference>
<dbReference type="Gene3D" id="1.20.1110.10">
    <property type="entry name" value="Calcium-transporting ATPase, transmembrane domain"/>
    <property type="match status" value="2"/>
</dbReference>
<dbReference type="Gene3D" id="3.40.1110.10">
    <property type="entry name" value="Calcium-transporting ATPase, cytoplasmic domain N"/>
    <property type="match status" value="1"/>
</dbReference>
<organism evidence="9 10">
    <name type="scientific">Nocardia jiangsuensis</name>
    <dbReference type="NCBI Taxonomy" id="1691563"/>
    <lineage>
        <taxon>Bacteria</taxon>
        <taxon>Bacillati</taxon>
        <taxon>Actinomycetota</taxon>
        <taxon>Actinomycetes</taxon>
        <taxon>Mycobacteriales</taxon>
        <taxon>Nocardiaceae</taxon>
        <taxon>Nocardia</taxon>
    </lineage>
</organism>
<evidence type="ECO:0000313" key="10">
    <source>
        <dbReference type="Proteomes" id="UP001595696"/>
    </source>
</evidence>
<accession>A0ABV8DNC0</accession>
<evidence type="ECO:0000313" key="9">
    <source>
        <dbReference type="EMBL" id="MFC3961433.1"/>
    </source>
</evidence>
<dbReference type="RefSeq" id="WP_378611187.1">
    <property type="nucleotide sequence ID" value="NZ_JBHSAX010000005.1"/>
</dbReference>
<dbReference type="EMBL" id="JBHSAX010000005">
    <property type="protein sequence ID" value="MFC3961433.1"/>
    <property type="molecule type" value="Genomic_DNA"/>
</dbReference>